<comment type="caution">
    <text evidence="3">The sequence shown here is derived from an EMBL/GenBank/DDBJ whole genome shotgun (WGS) entry which is preliminary data.</text>
</comment>
<dbReference type="AlphaFoldDB" id="A0A0G1RVB7"/>
<protein>
    <submittedName>
        <fullName evidence="3">Peptidase M23</fullName>
    </submittedName>
</protein>
<evidence type="ECO:0000259" key="2">
    <source>
        <dbReference type="Pfam" id="PF13529"/>
    </source>
</evidence>
<feature type="domain" description="Peptidase C39-like" evidence="2">
    <location>
        <begin position="257"/>
        <end position="378"/>
    </location>
</feature>
<reference evidence="3 4" key="1">
    <citation type="journal article" date="2015" name="Nature">
        <title>rRNA introns, odd ribosomes, and small enigmatic genomes across a large radiation of phyla.</title>
        <authorList>
            <person name="Brown C.T."/>
            <person name="Hug L.A."/>
            <person name="Thomas B.C."/>
            <person name="Sharon I."/>
            <person name="Castelle C.J."/>
            <person name="Singh A."/>
            <person name="Wilkins M.J."/>
            <person name="Williams K.H."/>
            <person name="Banfield J.F."/>
        </authorList>
    </citation>
    <scope>NUCLEOTIDE SEQUENCE [LARGE SCALE GENOMIC DNA]</scope>
</reference>
<evidence type="ECO:0000313" key="3">
    <source>
        <dbReference type="EMBL" id="KKU33923.1"/>
    </source>
</evidence>
<proteinExistence type="predicted"/>
<keyword evidence="1" id="KW-0732">Signal</keyword>
<name>A0A0G1RVB7_9BACT</name>
<evidence type="ECO:0000313" key="4">
    <source>
        <dbReference type="Proteomes" id="UP000034794"/>
    </source>
</evidence>
<dbReference type="EMBL" id="LCMI01000001">
    <property type="protein sequence ID" value="KKU33923.1"/>
    <property type="molecule type" value="Genomic_DNA"/>
</dbReference>
<accession>A0A0G1RVB7</accession>
<dbReference type="Gene3D" id="6.10.250.3150">
    <property type="match status" value="1"/>
</dbReference>
<dbReference type="Proteomes" id="UP000034794">
    <property type="component" value="Unassembled WGS sequence"/>
</dbReference>
<gene>
    <name evidence="3" type="ORF">UX47_C0001G0206</name>
</gene>
<feature type="chain" id="PRO_5002539532" evidence="1">
    <location>
        <begin position="23"/>
        <end position="405"/>
    </location>
</feature>
<dbReference type="InterPro" id="IPR039564">
    <property type="entry name" value="Peptidase_C39-like"/>
</dbReference>
<sequence length="405" mass="45535">MKKVCLLLAALFFLMVPTKIFAVNCDDKPADNLSQTDLETFWKDVSTACATQIAQNRNDQNTLKQAISSLNAKINLTQAQINQTTVQIASLEKDITVLSGVLETVNQSVIELTQIYLARVKESYRRTRITPVDLIFSTNSFGDYFTKLKYLNSLKAKDQLILAELENSRKDYDLRKQTKITKQLEIEKLKTKLITQQKVIVTQQKDKQSLLASTQNDEKRFQDLLKQANAQVAAFKKFTSGATPLSNQTHCDGWGCYYSQRDSAWFYHNIGNSPEILGQVGCLITSTAMVASHYGKSLKPSDIASSNEPFFLDTAYMKFDPWSVNGVQIIRSTISKDKADEEINAGRPVIAGLNTGNGTHFIVLKGKDGDNYIMNDPYMENGYDKPFSGTYNLNQVFRFDKVSVN</sequence>
<dbReference type="Gene3D" id="3.90.70.10">
    <property type="entry name" value="Cysteine proteinases"/>
    <property type="match status" value="1"/>
</dbReference>
<dbReference type="Pfam" id="PF13529">
    <property type="entry name" value="Peptidase_C39_2"/>
    <property type="match status" value="1"/>
</dbReference>
<organism evidence="3 4">
    <name type="scientific">Candidatus Collierbacteria bacterium GW2011_GWA2_46_26</name>
    <dbReference type="NCBI Taxonomy" id="1618381"/>
    <lineage>
        <taxon>Bacteria</taxon>
        <taxon>Candidatus Collieribacteriota</taxon>
    </lineage>
</organism>
<feature type="signal peptide" evidence="1">
    <location>
        <begin position="1"/>
        <end position="22"/>
    </location>
</feature>
<evidence type="ECO:0000256" key="1">
    <source>
        <dbReference type="SAM" id="SignalP"/>
    </source>
</evidence>